<evidence type="ECO:0000313" key="2">
    <source>
        <dbReference type="EMBL" id="CAA9227386.1"/>
    </source>
</evidence>
<sequence length="183" mass="19819">MPLAALGAAAVALAPLLLLDGLVRDEAFQVFATLLGVLIAWLLVQSFDSLGSHPETSPFTRVRRWQPGQAARRRISLLVRKARRNATEPAEARHPLAGIIRDSARRIGPYHALLLPRLQAIADERLRASGGFTLADDPARARAALGDDTFELLRADRPVPRDKRADGPGLDAITTTLDALEAL</sequence>
<dbReference type="AlphaFoldDB" id="A0A6J4HL04"/>
<protein>
    <submittedName>
        <fullName evidence="2">Uncharacterized protein</fullName>
    </submittedName>
</protein>
<keyword evidence="1" id="KW-0472">Membrane</keyword>
<proteinExistence type="predicted"/>
<gene>
    <name evidence="2" type="ORF">AVDCRST_MAG50-1577</name>
</gene>
<keyword evidence="1" id="KW-1133">Transmembrane helix</keyword>
<name>A0A6J4HL04_9ACTN</name>
<accession>A0A6J4HL04</accession>
<organism evidence="2">
    <name type="scientific">uncultured Acidimicrobiales bacterium</name>
    <dbReference type="NCBI Taxonomy" id="310071"/>
    <lineage>
        <taxon>Bacteria</taxon>
        <taxon>Bacillati</taxon>
        <taxon>Actinomycetota</taxon>
        <taxon>Acidimicrobiia</taxon>
        <taxon>Acidimicrobiales</taxon>
        <taxon>environmental samples</taxon>
    </lineage>
</organism>
<evidence type="ECO:0000256" key="1">
    <source>
        <dbReference type="SAM" id="Phobius"/>
    </source>
</evidence>
<feature type="transmembrane region" description="Helical" evidence="1">
    <location>
        <begin position="28"/>
        <end position="44"/>
    </location>
</feature>
<reference evidence="2" key="1">
    <citation type="submission" date="2020-02" db="EMBL/GenBank/DDBJ databases">
        <authorList>
            <person name="Meier V. D."/>
        </authorList>
    </citation>
    <scope>NUCLEOTIDE SEQUENCE</scope>
    <source>
        <strain evidence="2">AVDCRST_MAG50</strain>
    </source>
</reference>
<dbReference type="EMBL" id="CADCTF010000053">
    <property type="protein sequence ID" value="CAA9227386.1"/>
    <property type="molecule type" value="Genomic_DNA"/>
</dbReference>
<keyword evidence="1" id="KW-0812">Transmembrane</keyword>